<dbReference type="VEuPathDB" id="FungiDB:SAPIO_CDS3326"/>
<keyword evidence="2" id="KW-0378">Hydrolase</keyword>
<dbReference type="Gene3D" id="3.40.50.1820">
    <property type="entry name" value="alpha/beta hydrolase"/>
    <property type="match status" value="1"/>
</dbReference>
<evidence type="ECO:0000313" key="4">
    <source>
        <dbReference type="EMBL" id="KEZ44347.1"/>
    </source>
</evidence>
<dbReference type="OMA" id="TNEYEHN"/>
<gene>
    <name evidence="4" type="ORF">SAPIO_CDS3326</name>
</gene>
<dbReference type="RefSeq" id="XP_016644146.1">
    <property type="nucleotide sequence ID" value="XM_016786140.1"/>
</dbReference>
<protein>
    <recommendedName>
        <fullName evidence="3">AB hydrolase-1 domain-containing protein</fullName>
    </recommendedName>
</protein>
<dbReference type="PANTHER" id="PTHR43248:SF2">
    <property type="entry name" value="PROLYL AMINOPEPTIDASE"/>
    <property type="match status" value="1"/>
</dbReference>
<organism evidence="4 5">
    <name type="scientific">Pseudallescheria apiosperma</name>
    <name type="common">Scedosporium apiospermum</name>
    <dbReference type="NCBI Taxonomy" id="563466"/>
    <lineage>
        <taxon>Eukaryota</taxon>
        <taxon>Fungi</taxon>
        <taxon>Dikarya</taxon>
        <taxon>Ascomycota</taxon>
        <taxon>Pezizomycotina</taxon>
        <taxon>Sordariomycetes</taxon>
        <taxon>Hypocreomycetidae</taxon>
        <taxon>Microascales</taxon>
        <taxon>Microascaceae</taxon>
        <taxon>Scedosporium</taxon>
    </lineage>
</organism>
<dbReference type="InterPro" id="IPR051601">
    <property type="entry name" value="Serine_prot/Carboxylest_S33"/>
</dbReference>
<dbReference type="GeneID" id="27722398"/>
<name>A0A084GAI5_PSEDA</name>
<evidence type="ECO:0000259" key="3">
    <source>
        <dbReference type="Pfam" id="PF00561"/>
    </source>
</evidence>
<comment type="similarity">
    <text evidence="1">Belongs to the peptidase S33 family.</text>
</comment>
<proteinExistence type="inferred from homology"/>
<sequence>MPSPAQLVSEDSYSLPGKLIVTDLSFEVPLNHDNPASTRIHLFGRAVTYNDRPAVNPGAADTTGSPGDNKPWLVYLHGGPGFGNGLPQDSPLVRENLHHSYRILLLDYRGTGLSTPVSVSTIPGDSTDDKVAYLRLFRQDSIVKDLEAVRLCITENDPPELKRWAIFGQSFGGFVSTTYLSFYPEGLREVFLTGGLPPVGVKPEKVYEATFKKLMQRNLAYYTKFPDDHAVVNYIANHIHKQGGVQLPGGGVLTVPRFLTLGFSFGAHDGFQAVHSLLTRVRLEISQFGHLTRASLSAMELDVPFDNNPIYAILHEAIYCYQPGVASNWAALRAGSQLGVFDWLLEDYAGPSALSDPNPTPLFFSGEMIFPFHFDTYPELMSLKEVAQKLAEYDEWPTLYDEEQLTRNEVPVYAVSYVDDMYVDFDLARETARKIRGIKVYETNALYHNAVRAKSAEVISALMKLREDTLD</sequence>
<evidence type="ECO:0000256" key="1">
    <source>
        <dbReference type="ARBA" id="ARBA00010088"/>
    </source>
</evidence>
<dbReference type="AlphaFoldDB" id="A0A084GAI5"/>
<keyword evidence="5" id="KW-1185">Reference proteome</keyword>
<dbReference type="GO" id="GO:0008233">
    <property type="term" value="F:peptidase activity"/>
    <property type="evidence" value="ECO:0007669"/>
    <property type="project" value="InterPro"/>
</dbReference>
<accession>A0A084GAI5</accession>
<evidence type="ECO:0000313" key="5">
    <source>
        <dbReference type="Proteomes" id="UP000028545"/>
    </source>
</evidence>
<evidence type="ECO:0000256" key="2">
    <source>
        <dbReference type="ARBA" id="ARBA00022801"/>
    </source>
</evidence>
<dbReference type="PRINTS" id="PR00793">
    <property type="entry name" value="PROAMNOPTASE"/>
</dbReference>
<reference evidence="4 5" key="1">
    <citation type="journal article" date="2014" name="Genome Announc.">
        <title>Draft genome sequence of the pathogenic fungus Scedosporium apiospermum.</title>
        <authorList>
            <person name="Vandeputte P."/>
            <person name="Ghamrawi S."/>
            <person name="Rechenmann M."/>
            <person name="Iltis A."/>
            <person name="Giraud S."/>
            <person name="Fleury M."/>
            <person name="Thornton C."/>
            <person name="Delhaes L."/>
            <person name="Meyer W."/>
            <person name="Papon N."/>
            <person name="Bouchara J.P."/>
        </authorList>
    </citation>
    <scope>NUCLEOTIDE SEQUENCE [LARGE SCALE GENOMIC DNA]</scope>
    <source>
        <strain evidence="4 5">IHEM 14462</strain>
    </source>
</reference>
<feature type="domain" description="AB hydrolase-1" evidence="3">
    <location>
        <begin position="71"/>
        <end position="226"/>
    </location>
</feature>
<dbReference type="HOGENOM" id="CLU_024518_2_1_1"/>
<dbReference type="GO" id="GO:0006508">
    <property type="term" value="P:proteolysis"/>
    <property type="evidence" value="ECO:0007669"/>
    <property type="project" value="InterPro"/>
</dbReference>
<dbReference type="InterPro" id="IPR002410">
    <property type="entry name" value="Peptidase_S33"/>
</dbReference>
<dbReference type="KEGG" id="sapo:SAPIO_CDS3326"/>
<dbReference type="InterPro" id="IPR000073">
    <property type="entry name" value="AB_hydrolase_1"/>
</dbReference>
<dbReference type="Pfam" id="PF00561">
    <property type="entry name" value="Abhydrolase_1"/>
    <property type="match status" value="1"/>
</dbReference>
<dbReference type="InterPro" id="IPR029058">
    <property type="entry name" value="AB_hydrolase_fold"/>
</dbReference>
<dbReference type="PANTHER" id="PTHR43248">
    <property type="entry name" value="2-SUCCINYL-6-HYDROXY-2,4-CYCLOHEXADIENE-1-CARBOXYLATE SYNTHASE"/>
    <property type="match status" value="1"/>
</dbReference>
<dbReference type="SUPFAM" id="SSF53474">
    <property type="entry name" value="alpha/beta-Hydrolases"/>
    <property type="match status" value="1"/>
</dbReference>
<dbReference type="Proteomes" id="UP000028545">
    <property type="component" value="Unassembled WGS sequence"/>
</dbReference>
<comment type="caution">
    <text evidence="4">The sequence shown here is derived from an EMBL/GenBank/DDBJ whole genome shotgun (WGS) entry which is preliminary data.</text>
</comment>
<dbReference type="EMBL" id="JOWA01000088">
    <property type="protein sequence ID" value="KEZ44347.1"/>
    <property type="molecule type" value="Genomic_DNA"/>
</dbReference>
<dbReference type="OrthoDB" id="1898734at2759"/>